<feature type="region of interest" description="Disordered" evidence="10">
    <location>
        <begin position="399"/>
        <end position="708"/>
    </location>
</feature>
<evidence type="ECO:0000313" key="13">
    <source>
        <dbReference type="EMBL" id="KAL3425799.1"/>
    </source>
</evidence>
<dbReference type="EMBL" id="JBFCZG010000002">
    <property type="protein sequence ID" value="KAL3425799.1"/>
    <property type="molecule type" value="Genomic_DNA"/>
</dbReference>
<comment type="caution">
    <text evidence="13">The sequence shown here is derived from an EMBL/GenBank/DDBJ whole genome shotgun (WGS) entry which is preliminary data.</text>
</comment>
<evidence type="ECO:0000256" key="4">
    <source>
        <dbReference type="ARBA" id="ARBA00022618"/>
    </source>
</evidence>
<dbReference type="InterPro" id="IPR011515">
    <property type="entry name" value="Shugoshin_C"/>
</dbReference>
<feature type="compositionally biased region" description="Basic and acidic residues" evidence="10">
    <location>
        <begin position="612"/>
        <end position="624"/>
    </location>
</feature>
<dbReference type="Pfam" id="PF07557">
    <property type="entry name" value="Shugoshin_C"/>
    <property type="match status" value="1"/>
</dbReference>
<evidence type="ECO:0000259" key="11">
    <source>
        <dbReference type="Pfam" id="PF07557"/>
    </source>
</evidence>
<evidence type="ECO:0000256" key="9">
    <source>
        <dbReference type="SAM" id="Coils"/>
    </source>
</evidence>
<reference evidence="13 14" key="1">
    <citation type="submission" date="2024-06" db="EMBL/GenBank/DDBJ databases">
        <title>Complete genome of Phlyctema vagabunda strain 19-DSS-EL-015.</title>
        <authorList>
            <person name="Fiorenzani C."/>
        </authorList>
    </citation>
    <scope>NUCLEOTIDE SEQUENCE [LARGE SCALE GENOMIC DNA]</scope>
    <source>
        <strain evidence="13 14">19-DSS-EL-015</strain>
    </source>
</reference>
<evidence type="ECO:0000313" key="14">
    <source>
        <dbReference type="Proteomes" id="UP001629113"/>
    </source>
</evidence>
<sequence length="708" mass="77383">MPVQMARLNEPAAVPMENLESLKRKFIRQNRDIARANSAQSLRIRSLENEISKLLADNLGLREHILRLQNELDHGKAQRVASQANAIKSQLEAKLLEIGALLTNLGDGSAPKKPSPKAKTTRASLSKSPDQKNWKNICSLSEAVAGQEGRLPPILENKTYPRRTLELHELTAILAEQAANTTDSPEIGPPPVSQFVNEDPVKIDLPTRTRDDEEKDSSELDPALSINLEQRKKRRDSGSISEFKKSAARESSTEEKDSSASRKSGAKRKLSVRGDDEDTRSAQEEKDDSFSYIRSNAESKPDVGPLENAGHTAKDTGVSKGAMRLKASNGTTAISARKILAPKSVNNSPKKRSRPQVTDEVKAAKEDIMKAEAAKERLRNMAQDPLPVIAALQPVPDTIEIQPEPETPAALDLFSPQTSLPSTIRTESRDTPPPVDLGTEPEEHRPSRRARGSVSYAEPNLRDKMRRPTKELVDAVTREQARRTAVIKMEEATQPNDARIKAEPEAEDSWKNLPVQSTIPTEANSPLRGKAPPTTTPNGLVSYRKRRESSLHQGEADSQRVGSGTAISALLAGTRHTKVDAKEASSEDDKGAQKVLSPADIQEVQTSSPASEETRAKVEKEPRPQSRPSRRQSSVSNGMGKDPGASSDIELSRKSSSTLAPKRRTSTLGLKNSQQSEHLTSRRVASATGDVGADTRSDRISRRKSTLL</sequence>
<feature type="compositionally biased region" description="Basic and acidic residues" evidence="10">
    <location>
        <begin position="577"/>
        <end position="592"/>
    </location>
</feature>
<evidence type="ECO:0000256" key="3">
    <source>
        <dbReference type="ARBA" id="ARBA00022454"/>
    </source>
</evidence>
<keyword evidence="3" id="KW-0158">Chromosome</keyword>
<evidence type="ECO:0000256" key="2">
    <source>
        <dbReference type="ARBA" id="ARBA00010845"/>
    </source>
</evidence>
<gene>
    <name evidence="13" type="ORF">PVAG01_02590</name>
</gene>
<feature type="region of interest" description="Disordered" evidence="10">
    <location>
        <begin position="340"/>
        <end position="363"/>
    </location>
</feature>
<proteinExistence type="inferred from homology"/>
<feature type="domain" description="Shugoshin N-terminal coiled-coil" evidence="12">
    <location>
        <begin position="22"/>
        <end position="65"/>
    </location>
</feature>
<evidence type="ECO:0000256" key="10">
    <source>
        <dbReference type="SAM" id="MobiDB-lite"/>
    </source>
</evidence>
<feature type="compositionally biased region" description="Basic and acidic residues" evidence="10">
    <location>
        <begin position="199"/>
        <end position="212"/>
    </location>
</feature>
<feature type="region of interest" description="Disordered" evidence="10">
    <location>
        <begin position="179"/>
        <end position="324"/>
    </location>
</feature>
<keyword evidence="8" id="KW-0137">Centromere</keyword>
<feature type="domain" description="Shugoshin C-terminal" evidence="11">
    <location>
        <begin position="445"/>
        <end position="467"/>
    </location>
</feature>
<evidence type="ECO:0000259" key="12">
    <source>
        <dbReference type="Pfam" id="PF07558"/>
    </source>
</evidence>
<dbReference type="Proteomes" id="UP001629113">
    <property type="component" value="Unassembled WGS sequence"/>
</dbReference>
<evidence type="ECO:0000256" key="1">
    <source>
        <dbReference type="ARBA" id="ARBA00004584"/>
    </source>
</evidence>
<accession>A0ABR4PRA1</accession>
<dbReference type="InterPro" id="IPR011516">
    <property type="entry name" value="Shugoshin_N"/>
</dbReference>
<name>A0ABR4PRA1_9HELO</name>
<dbReference type="Pfam" id="PF07558">
    <property type="entry name" value="Shugoshin_N"/>
    <property type="match status" value="1"/>
</dbReference>
<feature type="compositionally biased region" description="Polar residues" evidence="10">
    <location>
        <begin position="514"/>
        <end position="524"/>
    </location>
</feature>
<feature type="coiled-coil region" evidence="9">
    <location>
        <begin position="19"/>
        <end position="64"/>
    </location>
</feature>
<keyword evidence="6 9" id="KW-0175">Coiled coil</keyword>
<feature type="compositionally biased region" description="Basic and acidic residues" evidence="10">
    <location>
        <begin position="242"/>
        <end position="260"/>
    </location>
</feature>
<keyword evidence="14" id="KW-1185">Reference proteome</keyword>
<keyword evidence="5" id="KW-0159">Chromosome partition</keyword>
<keyword evidence="4" id="KW-0132">Cell division</keyword>
<comment type="subcellular location">
    <subcellularLocation>
        <location evidence="1">Chromosome</location>
        <location evidence="1">Centromere</location>
    </subcellularLocation>
</comment>
<feature type="region of interest" description="Disordered" evidence="10">
    <location>
        <begin position="105"/>
        <end position="132"/>
    </location>
</feature>
<evidence type="ECO:0000256" key="6">
    <source>
        <dbReference type="ARBA" id="ARBA00023054"/>
    </source>
</evidence>
<protein>
    <submittedName>
        <fullName evidence="13">Shugoshin c terminal domain-containing protein</fullName>
    </submittedName>
</protein>
<feature type="compositionally biased region" description="Polar residues" evidence="10">
    <location>
        <begin position="666"/>
        <end position="678"/>
    </location>
</feature>
<evidence type="ECO:0000256" key="8">
    <source>
        <dbReference type="ARBA" id="ARBA00023328"/>
    </source>
</evidence>
<organism evidence="13 14">
    <name type="scientific">Phlyctema vagabunda</name>
    <dbReference type="NCBI Taxonomy" id="108571"/>
    <lineage>
        <taxon>Eukaryota</taxon>
        <taxon>Fungi</taxon>
        <taxon>Dikarya</taxon>
        <taxon>Ascomycota</taxon>
        <taxon>Pezizomycotina</taxon>
        <taxon>Leotiomycetes</taxon>
        <taxon>Helotiales</taxon>
        <taxon>Dermateaceae</taxon>
        <taxon>Phlyctema</taxon>
    </lineage>
</organism>
<feature type="compositionally biased region" description="Basic and acidic residues" evidence="10">
    <location>
        <begin position="460"/>
        <end position="482"/>
    </location>
</feature>
<evidence type="ECO:0000256" key="5">
    <source>
        <dbReference type="ARBA" id="ARBA00022829"/>
    </source>
</evidence>
<feature type="compositionally biased region" description="Basic and acidic residues" evidence="10">
    <location>
        <begin position="548"/>
        <end position="558"/>
    </location>
</feature>
<feature type="compositionally biased region" description="Polar residues" evidence="10">
    <location>
        <begin position="415"/>
        <end position="425"/>
    </location>
</feature>
<keyword evidence="7" id="KW-0131">Cell cycle</keyword>
<evidence type="ECO:0000256" key="7">
    <source>
        <dbReference type="ARBA" id="ARBA00023306"/>
    </source>
</evidence>
<comment type="similarity">
    <text evidence="2">Belongs to the shugoshin family.</text>
</comment>
<feature type="compositionally biased region" description="Basic and acidic residues" evidence="10">
    <location>
        <begin position="498"/>
        <end position="510"/>
    </location>
</feature>